<name>A0ACA9MWI3_9GLOM</name>
<sequence>MYLGFKLGFSISKGQDGTDLLDRTSPSVLIADKIEVKFLWYDGNLMYKKGEDGQVIGVLADFDLSSLEGKASSNTKRTGSLPFMALDLLSKNAVSGKVAHDYCHDAEAFFWVGVYDTACYDNGHTVDNAVPAQWNLPGANTMREERGYYLWNLNKHDATSSQENVWNGLSLLRIPLTERKIFDRPEELPSWELAMRRSLGDPVPEPFDASLHEPSAVKAHFLKLKDGAEHVSHVPGRLGQ</sequence>
<comment type="caution">
    <text evidence="1">The sequence shown here is derived from an EMBL/GenBank/DDBJ whole genome shotgun (WGS) entry which is preliminary data.</text>
</comment>
<proteinExistence type="predicted"/>
<evidence type="ECO:0000313" key="1">
    <source>
        <dbReference type="EMBL" id="CAG8617055.1"/>
    </source>
</evidence>
<protein>
    <submittedName>
        <fullName evidence="1">3220_t:CDS:1</fullName>
    </submittedName>
</protein>
<keyword evidence="2" id="KW-1185">Reference proteome</keyword>
<gene>
    <name evidence="1" type="ORF">ACOLOM_LOCUS7205</name>
</gene>
<accession>A0ACA9MWI3</accession>
<dbReference type="EMBL" id="CAJVPT010016174">
    <property type="protein sequence ID" value="CAG8617055.1"/>
    <property type="molecule type" value="Genomic_DNA"/>
</dbReference>
<reference evidence="1" key="1">
    <citation type="submission" date="2021-06" db="EMBL/GenBank/DDBJ databases">
        <authorList>
            <person name="Kallberg Y."/>
            <person name="Tangrot J."/>
            <person name="Rosling A."/>
        </authorList>
    </citation>
    <scope>NUCLEOTIDE SEQUENCE</scope>
    <source>
        <strain evidence="1">CL356</strain>
    </source>
</reference>
<organism evidence="1 2">
    <name type="scientific">Acaulospora colombiana</name>
    <dbReference type="NCBI Taxonomy" id="27376"/>
    <lineage>
        <taxon>Eukaryota</taxon>
        <taxon>Fungi</taxon>
        <taxon>Fungi incertae sedis</taxon>
        <taxon>Mucoromycota</taxon>
        <taxon>Glomeromycotina</taxon>
        <taxon>Glomeromycetes</taxon>
        <taxon>Diversisporales</taxon>
        <taxon>Acaulosporaceae</taxon>
        <taxon>Acaulospora</taxon>
    </lineage>
</organism>
<evidence type="ECO:0000313" key="2">
    <source>
        <dbReference type="Proteomes" id="UP000789525"/>
    </source>
</evidence>
<feature type="non-terminal residue" evidence="1">
    <location>
        <position position="240"/>
    </location>
</feature>
<dbReference type="Proteomes" id="UP000789525">
    <property type="component" value="Unassembled WGS sequence"/>
</dbReference>